<reference evidence="4 5" key="1">
    <citation type="submission" date="2017-09" db="EMBL/GenBank/DDBJ databases">
        <title>Depth-based differentiation of microbial function through sediment-hosted aquifers and enrichment of novel symbionts in the deep terrestrial subsurface.</title>
        <authorList>
            <person name="Probst A.J."/>
            <person name="Ladd B."/>
            <person name="Jarett J.K."/>
            <person name="Geller-Mcgrath D.E."/>
            <person name="Sieber C.M."/>
            <person name="Emerson J.B."/>
            <person name="Anantharaman K."/>
            <person name="Thomas B.C."/>
            <person name="Malmstrom R."/>
            <person name="Stieglmeier M."/>
            <person name="Klingl A."/>
            <person name="Woyke T."/>
            <person name="Ryan C.M."/>
            <person name="Banfield J.F."/>
        </authorList>
    </citation>
    <scope>NUCLEOTIDE SEQUENCE [LARGE SCALE GENOMIC DNA]</scope>
    <source>
        <strain evidence="4">CG07_land_8_20_14_0_80_42_15</strain>
    </source>
</reference>
<name>A0A2J0KZ79_9BACT</name>
<evidence type="ECO:0000313" key="5">
    <source>
        <dbReference type="Proteomes" id="UP000230052"/>
    </source>
</evidence>
<dbReference type="Proteomes" id="UP000230052">
    <property type="component" value="Unassembled WGS sequence"/>
</dbReference>
<dbReference type="InterPro" id="IPR007170">
    <property type="entry name" value="SpoVG"/>
</dbReference>
<dbReference type="InterPro" id="IPR036751">
    <property type="entry name" value="SpoVG_sf"/>
</dbReference>
<comment type="caution">
    <text evidence="4">The sequence shown here is derived from an EMBL/GenBank/DDBJ whole genome shotgun (WGS) entry which is preliminary data.</text>
</comment>
<evidence type="ECO:0000256" key="1">
    <source>
        <dbReference type="ARBA" id="ARBA00022618"/>
    </source>
</evidence>
<accession>A0A2J0KZ79</accession>
<evidence type="ECO:0000313" key="4">
    <source>
        <dbReference type="EMBL" id="PIU41133.1"/>
    </source>
</evidence>
<keyword evidence="3" id="KW-0131">Cell cycle</keyword>
<dbReference type="Gene3D" id="3.30.1120.40">
    <property type="entry name" value="Stage V sporulation protein G"/>
    <property type="match status" value="1"/>
</dbReference>
<evidence type="ECO:0000256" key="3">
    <source>
        <dbReference type="ARBA" id="ARBA00023306"/>
    </source>
</evidence>
<dbReference type="PANTHER" id="PTHR38429">
    <property type="entry name" value="SEPTATION PROTEIN SPOVG-RELATED"/>
    <property type="match status" value="1"/>
</dbReference>
<organism evidence="4 5">
    <name type="scientific">Candidatus Aquitaenariimonas noxiae</name>
    <dbReference type="NCBI Taxonomy" id="1974741"/>
    <lineage>
        <taxon>Bacteria</taxon>
        <taxon>Pseudomonadati</taxon>
        <taxon>Candidatus Omnitrophota</taxon>
        <taxon>Candidatus Aquitaenariimonas</taxon>
    </lineage>
</organism>
<sequence>MENLKIEVARIRKFDGEGSLKAFADIVIGGSFLVRGLKIVEGKNGIFVGMPREQGKDGKWYDNVLPITKEAKEELAEVLLGAYEA</sequence>
<evidence type="ECO:0000256" key="2">
    <source>
        <dbReference type="ARBA" id="ARBA00023210"/>
    </source>
</evidence>
<dbReference type="EMBL" id="PEWV01000071">
    <property type="protein sequence ID" value="PIU41133.1"/>
    <property type="molecule type" value="Genomic_DNA"/>
</dbReference>
<dbReference type="PANTHER" id="PTHR38429:SF1">
    <property type="entry name" value="SEPTATION PROTEIN SPOVG-RELATED"/>
    <property type="match status" value="1"/>
</dbReference>
<proteinExistence type="predicted"/>
<dbReference type="GO" id="GO:0000917">
    <property type="term" value="P:division septum assembly"/>
    <property type="evidence" value="ECO:0007669"/>
    <property type="project" value="UniProtKB-KW"/>
</dbReference>
<keyword evidence="1" id="KW-0132">Cell division</keyword>
<dbReference type="Pfam" id="PF04026">
    <property type="entry name" value="SpoVG"/>
    <property type="match status" value="1"/>
</dbReference>
<dbReference type="GO" id="GO:0030435">
    <property type="term" value="P:sporulation resulting in formation of a cellular spore"/>
    <property type="evidence" value="ECO:0007669"/>
    <property type="project" value="InterPro"/>
</dbReference>
<gene>
    <name evidence="4" type="ORF">COS99_07285</name>
</gene>
<dbReference type="AlphaFoldDB" id="A0A2J0KZ79"/>
<keyword evidence="2" id="KW-0717">Septation</keyword>
<dbReference type="SUPFAM" id="SSF160537">
    <property type="entry name" value="SpoVG-like"/>
    <property type="match status" value="1"/>
</dbReference>
<protein>
    <submittedName>
        <fullName evidence="4">Septation protein spoVG</fullName>
    </submittedName>
</protein>